<sequence>MTKNKRPTGIFTAPVRGVYNFEWSVGAYANGTHGSGACLFKNSENVSMAWERQKDGFMSSSKAAALLLEVGDVVFVSLVRENLAYDDGSRYTTFSGHLLFPM</sequence>
<dbReference type="AlphaFoldDB" id="A0AAN9H1V1"/>
<dbReference type="SUPFAM" id="SSF49842">
    <property type="entry name" value="TNF-like"/>
    <property type="match status" value="1"/>
</dbReference>
<accession>A0AAN9H1V1</accession>
<proteinExistence type="predicted"/>
<comment type="subcellular location">
    <subcellularLocation>
        <location evidence="1">Secreted</location>
    </subcellularLocation>
</comment>
<dbReference type="InterPro" id="IPR001073">
    <property type="entry name" value="C1q_dom"/>
</dbReference>
<organism evidence="5 6">
    <name type="scientific">Phoxinus phoxinus</name>
    <name type="common">Eurasian minnow</name>
    <dbReference type="NCBI Taxonomy" id="58324"/>
    <lineage>
        <taxon>Eukaryota</taxon>
        <taxon>Metazoa</taxon>
        <taxon>Chordata</taxon>
        <taxon>Craniata</taxon>
        <taxon>Vertebrata</taxon>
        <taxon>Euteleostomi</taxon>
        <taxon>Actinopterygii</taxon>
        <taxon>Neopterygii</taxon>
        <taxon>Teleostei</taxon>
        <taxon>Ostariophysi</taxon>
        <taxon>Cypriniformes</taxon>
        <taxon>Leuciscidae</taxon>
        <taxon>Phoxininae</taxon>
        <taxon>Phoxinus</taxon>
    </lineage>
</organism>
<keyword evidence="3" id="KW-0732">Signal</keyword>
<name>A0AAN9H1V1_9TELE</name>
<dbReference type="SMART" id="SM00110">
    <property type="entry name" value="C1Q"/>
    <property type="match status" value="1"/>
</dbReference>
<keyword evidence="6" id="KW-1185">Reference proteome</keyword>
<evidence type="ECO:0000256" key="1">
    <source>
        <dbReference type="ARBA" id="ARBA00004613"/>
    </source>
</evidence>
<evidence type="ECO:0000256" key="2">
    <source>
        <dbReference type="ARBA" id="ARBA00022525"/>
    </source>
</evidence>
<dbReference type="Gene3D" id="2.60.120.40">
    <property type="match status" value="1"/>
</dbReference>
<evidence type="ECO:0000313" key="5">
    <source>
        <dbReference type="EMBL" id="KAK7144071.1"/>
    </source>
</evidence>
<evidence type="ECO:0000313" key="6">
    <source>
        <dbReference type="Proteomes" id="UP001364617"/>
    </source>
</evidence>
<protein>
    <recommendedName>
        <fullName evidence="4">C1q domain-containing protein</fullName>
    </recommendedName>
</protein>
<dbReference type="PRINTS" id="PR00007">
    <property type="entry name" value="COMPLEMNTC1Q"/>
</dbReference>
<dbReference type="PANTHER" id="PTHR22923">
    <property type="entry name" value="CEREBELLIN-RELATED"/>
    <property type="match status" value="1"/>
</dbReference>
<reference evidence="5 6" key="1">
    <citation type="submission" date="2024-02" db="EMBL/GenBank/DDBJ databases">
        <title>Chromosome-level genome assembly of the Eurasian Minnow (Phoxinus phoxinus).</title>
        <authorList>
            <person name="Oriowo T.O."/>
            <person name="Martin S."/>
            <person name="Stange M."/>
            <person name="Chrysostomakis Y."/>
            <person name="Brown T."/>
            <person name="Winkler S."/>
            <person name="Kukowka S."/>
            <person name="Myers E.W."/>
            <person name="Bohne A."/>
        </authorList>
    </citation>
    <scope>NUCLEOTIDE SEQUENCE [LARGE SCALE GENOMIC DNA]</scope>
    <source>
        <strain evidence="5">ZFMK-TIS-60720</strain>
        <tissue evidence="5">Whole Organism</tissue>
    </source>
</reference>
<dbReference type="Pfam" id="PF00386">
    <property type="entry name" value="C1q"/>
    <property type="match status" value="1"/>
</dbReference>
<gene>
    <name evidence="5" type="ORF">R3I93_015047</name>
</gene>
<comment type="caution">
    <text evidence="5">The sequence shown here is derived from an EMBL/GenBank/DDBJ whole genome shotgun (WGS) entry which is preliminary data.</text>
</comment>
<dbReference type="GO" id="GO:0005576">
    <property type="term" value="C:extracellular region"/>
    <property type="evidence" value="ECO:0007669"/>
    <property type="project" value="UniProtKB-SubCell"/>
</dbReference>
<evidence type="ECO:0000259" key="4">
    <source>
        <dbReference type="PROSITE" id="PS50871"/>
    </source>
</evidence>
<dbReference type="EMBL" id="JAYKXH010000015">
    <property type="protein sequence ID" value="KAK7144071.1"/>
    <property type="molecule type" value="Genomic_DNA"/>
</dbReference>
<dbReference type="PANTHER" id="PTHR22923:SF102">
    <property type="entry name" value="CEREBELLIN 13-RELATED"/>
    <property type="match status" value="1"/>
</dbReference>
<dbReference type="InterPro" id="IPR008983">
    <property type="entry name" value="Tumour_necrosis_fac-like_dom"/>
</dbReference>
<dbReference type="InterPro" id="IPR050822">
    <property type="entry name" value="Cerebellin_Synaptic_Org"/>
</dbReference>
<dbReference type="PROSITE" id="PS50871">
    <property type="entry name" value="C1Q"/>
    <property type="match status" value="1"/>
</dbReference>
<dbReference type="Proteomes" id="UP001364617">
    <property type="component" value="Unassembled WGS sequence"/>
</dbReference>
<keyword evidence="2" id="KW-0964">Secreted</keyword>
<feature type="domain" description="C1q" evidence="4">
    <location>
        <begin position="1"/>
        <end position="102"/>
    </location>
</feature>
<evidence type="ECO:0000256" key="3">
    <source>
        <dbReference type="ARBA" id="ARBA00022729"/>
    </source>
</evidence>